<name>A0ABX7GMD6_9PSED</name>
<dbReference type="InterPro" id="IPR020615">
    <property type="entry name" value="Thiolase_acyl_enz_int_AS"/>
</dbReference>
<dbReference type="Proteomes" id="UP000663686">
    <property type="component" value="Chromosome"/>
</dbReference>
<dbReference type="InterPro" id="IPR020610">
    <property type="entry name" value="Thiolase_AS"/>
</dbReference>
<dbReference type="Pfam" id="PF02803">
    <property type="entry name" value="Thiolase_C"/>
    <property type="match status" value="1"/>
</dbReference>
<evidence type="ECO:0000256" key="2">
    <source>
        <dbReference type="ARBA" id="ARBA00022679"/>
    </source>
</evidence>
<evidence type="ECO:0000256" key="1">
    <source>
        <dbReference type="ARBA" id="ARBA00010982"/>
    </source>
</evidence>
<dbReference type="EMBL" id="CP069352">
    <property type="protein sequence ID" value="QRK86275.1"/>
    <property type="molecule type" value="Genomic_DNA"/>
</dbReference>
<organism evidence="7 8">
    <name type="scientific">Pseudomonas granadensis</name>
    <dbReference type="NCBI Taxonomy" id="1421430"/>
    <lineage>
        <taxon>Bacteria</taxon>
        <taxon>Pseudomonadati</taxon>
        <taxon>Pseudomonadota</taxon>
        <taxon>Gammaproteobacteria</taxon>
        <taxon>Pseudomonadales</taxon>
        <taxon>Pseudomonadaceae</taxon>
        <taxon>Pseudomonas</taxon>
    </lineage>
</organism>
<dbReference type="InterPro" id="IPR020617">
    <property type="entry name" value="Thiolase_C"/>
</dbReference>
<evidence type="ECO:0000259" key="5">
    <source>
        <dbReference type="Pfam" id="PF00108"/>
    </source>
</evidence>
<dbReference type="Pfam" id="PF00108">
    <property type="entry name" value="Thiolase_N"/>
    <property type="match status" value="1"/>
</dbReference>
<keyword evidence="8" id="KW-1185">Reference proteome</keyword>
<dbReference type="InterPro" id="IPR002155">
    <property type="entry name" value="Thiolase"/>
</dbReference>
<dbReference type="PROSITE" id="PS00098">
    <property type="entry name" value="THIOLASE_1"/>
    <property type="match status" value="1"/>
</dbReference>
<dbReference type="RefSeq" id="WP_203421595.1">
    <property type="nucleotide sequence ID" value="NZ_CP069352.1"/>
</dbReference>
<proteinExistence type="inferred from homology"/>
<feature type="domain" description="Thiolase C-terminal" evidence="6">
    <location>
        <begin position="271"/>
        <end position="392"/>
    </location>
</feature>
<dbReference type="NCBIfam" id="NF004206">
    <property type="entry name" value="PRK05656.1"/>
    <property type="match status" value="1"/>
</dbReference>
<dbReference type="PROSITE" id="PS00099">
    <property type="entry name" value="THIOLASE_3"/>
    <property type="match status" value="1"/>
</dbReference>
<accession>A0ABX7GMD6</accession>
<comment type="similarity">
    <text evidence="1 4">Belongs to the thiolase-like superfamily. Thiolase family.</text>
</comment>
<feature type="domain" description="Thiolase N-terminal" evidence="5">
    <location>
        <begin position="4"/>
        <end position="262"/>
    </location>
</feature>
<dbReference type="PROSITE" id="PS00737">
    <property type="entry name" value="THIOLASE_2"/>
    <property type="match status" value="1"/>
</dbReference>
<dbReference type="PANTHER" id="PTHR18919:SF107">
    <property type="entry name" value="ACETYL-COA ACETYLTRANSFERASE, CYTOSOLIC"/>
    <property type="match status" value="1"/>
</dbReference>
<dbReference type="PANTHER" id="PTHR18919">
    <property type="entry name" value="ACETYL-COA C-ACYLTRANSFERASE"/>
    <property type="match status" value="1"/>
</dbReference>
<evidence type="ECO:0000256" key="3">
    <source>
        <dbReference type="ARBA" id="ARBA00023315"/>
    </source>
</evidence>
<dbReference type="CDD" id="cd00751">
    <property type="entry name" value="thiolase"/>
    <property type="match status" value="1"/>
</dbReference>
<dbReference type="InterPro" id="IPR020613">
    <property type="entry name" value="Thiolase_CS"/>
</dbReference>
<reference evidence="7 8" key="1">
    <citation type="submission" date="2021-03" db="EMBL/GenBank/DDBJ databases">
        <title>P. granadensis CT364 genome publication.</title>
        <authorList>
            <person name="Stach J."/>
            <person name="Montero-Calasanz Md.C."/>
        </authorList>
    </citation>
    <scope>NUCLEOTIDE SEQUENCE [LARGE SCALE GENOMIC DNA]</scope>
    <source>
        <strain evidence="7 8">CT364</strain>
    </source>
</reference>
<dbReference type="PIRSF" id="PIRSF000429">
    <property type="entry name" value="Ac-CoA_Ac_transf"/>
    <property type="match status" value="1"/>
</dbReference>
<evidence type="ECO:0000313" key="8">
    <source>
        <dbReference type="Proteomes" id="UP000663686"/>
    </source>
</evidence>
<dbReference type="InterPro" id="IPR016039">
    <property type="entry name" value="Thiolase-like"/>
</dbReference>
<dbReference type="InterPro" id="IPR020616">
    <property type="entry name" value="Thiolase_N"/>
</dbReference>
<gene>
    <name evidence="7" type="ORF">JN757_11070</name>
</gene>
<evidence type="ECO:0000313" key="7">
    <source>
        <dbReference type="EMBL" id="QRK86275.1"/>
    </source>
</evidence>
<keyword evidence="2 4" id="KW-0808">Transferase</keyword>
<dbReference type="Gene3D" id="3.40.47.10">
    <property type="match status" value="2"/>
</dbReference>
<protein>
    <submittedName>
        <fullName evidence="7">Acetyl-CoA C-acetyltransferase</fullName>
    </submittedName>
</protein>
<sequence length="393" mass="40590">MQDVVIVAATRTAIGSFQGSLASVSAVDLGAAVIRQLLEQTGLDGAEVDEVIMGQVLTAGAGQNPARQAAIKAGLPHAVPAMTLNKVCGSGLKALHLGAQAIRCGDAQVIIAGGQENMSLSNYVMPGARTGLRMGHAQIVDTMISDGLWDAFNDYHMGITAENLVDKYQITREQQDAFAAASQQKAAAAIEAGRFVDEITPILIPQRKGDPLAFKVDEQPRGDTTAESLAKLRAAFKKDGSVTAGNASSLNDGAAAVILMSAEKAKALGLPVLAKIAAYANAGVDPAIMGIGPVSATRRCLDKAGWSIEQLDLIEANEAFAAQSLAVAKDLQWDLDKVNVNGGAIALGHPIGASGCRVLVTLLHEMLKRDAKKGLATLCIGGGQGVALALERG</sequence>
<dbReference type="SUPFAM" id="SSF53901">
    <property type="entry name" value="Thiolase-like"/>
    <property type="match status" value="2"/>
</dbReference>
<dbReference type="NCBIfam" id="TIGR01930">
    <property type="entry name" value="AcCoA-C-Actrans"/>
    <property type="match status" value="1"/>
</dbReference>
<evidence type="ECO:0000259" key="6">
    <source>
        <dbReference type="Pfam" id="PF02803"/>
    </source>
</evidence>
<keyword evidence="3 4" id="KW-0012">Acyltransferase</keyword>
<evidence type="ECO:0000256" key="4">
    <source>
        <dbReference type="RuleBase" id="RU003557"/>
    </source>
</evidence>